<evidence type="ECO:0008006" key="6">
    <source>
        <dbReference type="Google" id="ProtNLM"/>
    </source>
</evidence>
<sequence length="118" mass="12713">MNESGQTFNFEGNSFHGPQNFAPGGSAYITQGDGQRGELDQLRELVAELVESLSRYSDGDVDGARAYDQASEMAELLETTSPDGESVRRKWSRLRPLLETLGTVGSVASIAGLLGNLF</sequence>
<keyword evidence="4" id="KW-1185">Reference proteome</keyword>
<feature type="region of interest" description="Disordered" evidence="1">
    <location>
        <begin position="1"/>
        <end position="34"/>
    </location>
</feature>
<evidence type="ECO:0000313" key="4">
    <source>
        <dbReference type="Proteomes" id="UP000029737"/>
    </source>
</evidence>
<dbReference type="AlphaFoldDB" id="A0A099D2Q7"/>
<dbReference type="KEGG" id="aey:CDG81_17670"/>
<dbReference type="Proteomes" id="UP000215043">
    <property type="component" value="Chromosome"/>
</dbReference>
<evidence type="ECO:0000313" key="5">
    <source>
        <dbReference type="Proteomes" id="UP000215043"/>
    </source>
</evidence>
<feature type="compositionally biased region" description="Polar residues" evidence="1">
    <location>
        <begin position="1"/>
        <end position="12"/>
    </location>
</feature>
<dbReference type="OrthoDB" id="5189341at2"/>
<organism evidence="2 5">
    <name type="scientific">Actinopolyspora erythraea</name>
    <dbReference type="NCBI Taxonomy" id="414996"/>
    <lineage>
        <taxon>Bacteria</taxon>
        <taxon>Bacillati</taxon>
        <taxon>Actinomycetota</taxon>
        <taxon>Actinomycetes</taxon>
        <taxon>Actinopolysporales</taxon>
        <taxon>Actinopolysporaceae</taxon>
        <taxon>Actinopolyspora</taxon>
    </lineage>
</organism>
<accession>A0A099D2Q7</accession>
<evidence type="ECO:0000313" key="3">
    <source>
        <dbReference type="EMBL" id="KGI79590.1"/>
    </source>
</evidence>
<dbReference type="HOGENOM" id="CLU_2068065_0_0_11"/>
<dbReference type="Proteomes" id="UP000029737">
    <property type="component" value="Unassembled WGS sequence"/>
</dbReference>
<evidence type="ECO:0000256" key="1">
    <source>
        <dbReference type="SAM" id="MobiDB-lite"/>
    </source>
</evidence>
<dbReference type="RefSeq" id="WP_043577999.1">
    <property type="nucleotide sequence ID" value="NZ_CP022752.1"/>
</dbReference>
<dbReference type="EMBL" id="JPMV01000042">
    <property type="protein sequence ID" value="KGI79590.1"/>
    <property type="molecule type" value="Genomic_DNA"/>
</dbReference>
<dbReference type="EMBL" id="CP022752">
    <property type="protein sequence ID" value="ASU79786.1"/>
    <property type="molecule type" value="Genomic_DNA"/>
</dbReference>
<protein>
    <recommendedName>
        <fullName evidence="6">WXG100 family type VII secretion target</fullName>
    </recommendedName>
</protein>
<dbReference type="eggNOG" id="ENOG5030QVV">
    <property type="taxonomic scope" value="Bacteria"/>
</dbReference>
<reference evidence="2 5" key="2">
    <citation type="submission" date="2017-08" db="EMBL/GenBank/DDBJ databases">
        <title>The complete genome sequence of moderately halophilic actinomycete Actinopolyspora erythraea YIM 90600, the producer of novel erythromycin, novel actinopolysporins A-C and tubercidin.</title>
        <authorList>
            <person name="Yin M."/>
            <person name="Tang S."/>
        </authorList>
    </citation>
    <scope>NUCLEOTIDE SEQUENCE [LARGE SCALE GENOMIC DNA]</scope>
    <source>
        <strain evidence="2 5">YIM 90600</strain>
    </source>
</reference>
<evidence type="ECO:0000313" key="2">
    <source>
        <dbReference type="EMBL" id="ASU79786.1"/>
    </source>
</evidence>
<gene>
    <name evidence="2" type="ORF">CDG81_17670</name>
    <name evidence="3" type="ORF">IL38_22410</name>
</gene>
<name>A0A099D2Q7_9ACTN</name>
<reference evidence="3 4" key="1">
    <citation type="journal article" date="2014" name="PLoS ONE">
        <title>Identification and Characterization of a New Erythromycin Biosynthetic Gene Cluster in Actinopolyspora erythraea YIM90600, a Novel Erythronolide-Producing Halophilic Actinomycete Isolated from Salt Field.</title>
        <authorList>
            <person name="Chen D."/>
            <person name="Feng J."/>
            <person name="Huang L."/>
            <person name="Zhang Q."/>
            <person name="Wu J."/>
            <person name="Zhu X."/>
            <person name="Duan Y."/>
            <person name="Xu Z."/>
        </authorList>
    </citation>
    <scope>NUCLEOTIDE SEQUENCE [LARGE SCALE GENOMIC DNA]</scope>
    <source>
        <strain evidence="3 4">YIM90600</strain>
    </source>
</reference>
<proteinExistence type="predicted"/>